<evidence type="ECO:0000256" key="5">
    <source>
        <dbReference type="ARBA" id="ARBA00023134"/>
    </source>
</evidence>
<dbReference type="GO" id="GO:0005525">
    <property type="term" value="F:GTP binding"/>
    <property type="evidence" value="ECO:0007669"/>
    <property type="project" value="UniProtKB-KW"/>
</dbReference>
<dbReference type="InterPro" id="IPR016491">
    <property type="entry name" value="Septin"/>
</dbReference>
<dbReference type="Proteomes" id="UP000438429">
    <property type="component" value="Unassembled WGS sequence"/>
</dbReference>
<dbReference type="PANTHER" id="PTHR18884">
    <property type="entry name" value="SEPTIN"/>
    <property type="match status" value="1"/>
</dbReference>
<evidence type="ECO:0000256" key="8">
    <source>
        <dbReference type="RuleBase" id="RU004560"/>
    </source>
</evidence>
<dbReference type="Pfam" id="PF00735">
    <property type="entry name" value="Septin"/>
    <property type="match status" value="1"/>
</dbReference>
<dbReference type="GO" id="GO:0005856">
    <property type="term" value="C:cytoskeleton"/>
    <property type="evidence" value="ECO:0007669"/>
    <property type="project" value="UniProtKB-SubCell"/>
</dbReference>
<proteinExistence type="inferred from homology"/>
<reference evidence="11 12" key="1">
    <citation type="submission" date="2019-06" db="EMBL/GenBank/DDBJ databases">
        <title>Draft genomes of female and male turbot (Scophthalmus maximus).</title>
        <authorList>
            <person name="Xu H."/>
            <person name="Xu X.-W."/>
            <person name="Shao C."/>
            <person name="Chen S."/>
        </authorList>
    </citation>
    <scope>NUCLEOTIDE SEQUENCE [LARGE SCALE GENOMIC DNA]</scope>
    <source>
        <strain evidence="11">Ysfricsl-2016a</strain>
        <tissue evidence="11">Blood</tissue>
    </source>
</reference>
<feature type="compositionally biased region" description="Basic and acidic residues" evidence="9">
    <location>
        <begin position="1"/>
        <end position="22"/>
    </location>
</feature>
<dbReference type="FunFam" id="3.40.50.300:FF:000143">
    <property type="entry name" value="septin-9 isoform X1"/>
    <property type="match status" value="1"/>
</dbReference>
<dbReference type="EMBL" id="VEVO01000013">
    <property type="protein sequence ID" value="KAF0032195.1"/>
    <property type="molecule type" value="Genomic_DNA"/>
</dbReference>
<evidence type="ECO:0000259" key="10">
    <source>
        <dbReference type="PROSITE" id="PS51719"/>
    </source>
</evidence>
<keyword evidence="2" id="KW-0963">Cytoplasm</keyword>
<protein>
    <recommendedName>
        <fullName evidence="10">Septin-type G domain-containing protein</fullName>
    </recommendedName>
</protein>
<dbReference type="InterPro" id="IPR027417">
    <property type="entry name" value="P-loop_NTPase"/>
</dbReference>
<keyword evidence="7" id="KW-0131">Cell cycle</keyword>
<comment type="similarity">
    <text evidence="8">Belongs to the TRAFAC class TrmE-Era-EngA-EngB-Septin-like GTPase superfamily. Septin GTPase family.</text>
</comment>
<feature type="domain" description="Septin-type G" evidence="10">
    <location>
        <begin position="111"/>
        <end position="383"/>
    </location>
</feature>
<comment type="subcellular location">
    <subcellularLocation>
        <location evidence="1">Cytoplasm</location>
        <location evidence="1">Cytoskeleton</location>
    </subcellularLocation>
</comment>
<evidence type="ECO:0000256" key="4">
    <source>
        <dbReference type="ARBA" id="ARBA00022741"/>
    </source>
</evidence>
<dbReference type="InterPro" id="IPR005225">
    <property type="entry name" value="Small_GTP-bd"/>
</dbReference>
<dbReference type="NCBIfam" id="TIGR00231">
    <property type="entry name" value="small_GTP"/>
    <property type="match status" value="1"/>
</dbReference>
<keyword evidence="5 8" id="KW-0342">GTP-binding</keyword>
<dbReference type="SUPFAM" id="SSF52540">
    <property type="entry name" value="P-loop containing nucleoside triphosphate hydrolases"/>
    <property type="match status" value="1"/>
</dbReference>
<feature type="compositionally biased region" description="Basic and acidic residues" evidence="9">
    <location>
        <begin position="36"/>
        <end position="47"/>
    </location>
</feature>
<feature type="region of interest" description="Disordered" evidence="9">
    <location>
        <begin position="1"/>
        <end position="47"/>
    </location>
</feature>
<dbReference type="AlphaFoldDB" id="A0A6A4SHW6"/>
<feature type="compositionally biased region" description="Polar residues" evidence="9">
    <location>
        <begin position="25"/>
        <end position="35"/>
    </location>
</feature>
<dbReference type="InterPro" id="IPR030379">
    <property type="entry name" value="G_SEPTIN_dom"/>
</dbReference>
<evidence type="ECO:0000256" key="7">
    <source>
        <dbReference type="ARBA" id="ARBA00023306"/>
    </source>
</evidence>
<evidence type="ECO:0000313" key="12">
    <source>
        <dbReference type="Proteomes" id="UP000438429"/>
    </source>
</evidence>
<organism evidence="11 12">
    <name type="scientific">Scophthalmus maximus</name>
    <name type="common">Turbot</name>
    <name type="synonym">Psetta maxima</name>
    <dbReference type="NCBI Taxonomy" id="52904"/>
    <lineage>
        <taxon>Eukaryota</taxon>
        <taxon>Metazoa</taxon>
        <taxon>Chordata</taxon>
        <taxon>Craniata</taxon>
        <taxon>Vertebrata</taxon>
        <taxon>Euteleostomi</taxon>
        <taxon>Actinopterygii</taxon>
        <taxon>Neopterygii</taxon>
        <taxon>Teleostei</taxon>
        <taxon>Neoteleostei</taxon>
        <taxon>Acanthomorphata</taxon>
        <taxon>Carangaria</taxon>
        <taxon>Pleuronectiformes</taxon>
        <taxon>Pleuronectoidei</taxon>
        <taxon>Scophthalmidae</taxon>
        <taxon>Scophthalmus</taxon>
    </lineage>
</organism>
<accession>A0A6A4SHW6</accession>
<evidence type="ECO:0000256" key="6">
    <source>
        <dbReference type="ARBA" id="ARBA00023212"/>
    </source>
</evidence>
<dbReference type="PROSITE" id="PS51719">
    <property type="entry name" value="G_SEPTIN"/>
    <property type="match status" value="1"/>
</dbReference>
<keyword evidence="6" id="KW-0206">Cytoskeleton</keyword>
<evidence type="ECO:0000256" key="2">
    <source>
        <dbReference type="ARBA" id="ARBA00022490"/>
    </source>
</evidence>
<sequence length="407" mass="47022">MEEREEKERGIMGQEQKDEGKSEAQLASTNTQNSTSEKEEHCVEFCPVKKEEKRKEKGMEEGEMKKELEMELQLCQSLPGQQMSFIRGTDLFGYVGIEAVLDQMRRKTMKAGFEFNIMVVGQSGLGKSTLVNTLFKSKVSRKSCMPNYAEEISKTVRLHSVSHVIEEKGVKMKLTVIDTPGFGDQINNENCWEPIVKYVTEQYEKYLREELHVNRKKRIPDSRVHCCVYFLPATGHRLRPIDIEFMKRLGKIVSIVPVIAKADTLTIDERQEFKERIRQDLAANGIQVYPQKEYDEDPEEHLINDRIRESIPFAVVGTDKEHQVNGNKVLGRKTKWGIIEVENVAHCEFANLRDLLIRSHLQDLKDVTHNIHYETYRVRRLNESNWRLSPGPLENGAADRCESDSHL</sequence>
<dbReference type="CDD" id="cd01850">
    <property type="entry name" value="CDC_Septin"/>
    <property type="match status" value="1"/>
</dbReference>
<evidence type="ECO:0000256" key="9">
    <source>
        <dbReference type="SAM" id="MobiDB-lite"/>
    </source>
</evidence>
<name>A0A6A4SHW6_SCOMX</name>
<dbReference type="Gene3D" id="3.40.50.300">
    <property type="entry name" value="P-loop containing nucleotide triphosphate hydrolases"/>
    <property type="match status" value="1"/>
</dbReference>
<evidence type="ECO:0000313" key="11">
    <source>
        <dbReference type="EMBL" id="KAF0032195.1"/>
    </source>
</evidence>
<dbReference type="GO" id="GO:0051301">
    <property type="term" value="P:cell division"/>
    <property type="evidence" value="ECO:0007669"/>
    <property type="project" value="UniProtKB-KW"/>
</dbReference>
<comment type="caution">
    <text evidence="11">The sequence shown here is derived from an EMBL/GenBank/DDBJ whole genome shotgun (WGS) entry which is preliminary data.</text>
</comment>
<keyword evidence="3" id="KW-0132">Cell division</keyword>
<gene>
    <name evidence="11" type="ORF">F2P81_014485</name>
</gene>
<evidence type="ECO:0000256" key="1">
    <source>
        <dbReference type="ARBA" id="ARBA00004245"/>
    </source>
</evidence>
<evidence type="ECO:0000256" key="3">
    <source>
        <dbReference type="ARBA" id="ARBA00022618"/>
    </source>
</evidence>
<keyword evidence="4 8" id="KW-0547">Nucleotide-binding</keyword>